<feature type="transmembrane region" description="Helical" evidence="1">
    <location>
        <begin position="78"/>
        <end position="95"/>
    </location>
</feature>
<gene>
    <name evidence="3" type="ORF">VITISV_038797</name>
</gene>
<reference evidence="3" key="1">
    <citation type="journal article" date="2007" name="PLoS ONE">
        <title>The first genome sequence of an elite grapevine cultivar (Pinot noir Vitis vinifera L.): coping with a highly heterozygous genome.</title>
        <authorList>
            <person name="Velasco R."/>
            <person name="Zharkikh A."/>
            <person name="Troggio M."/>
            <person name="Cartwright D.A."/>
            <person name="Cestaro A."/>
            <person name="Pruss D."/>
            <person name="Pindo M."/>
            <person name="FitzGerald L.M."/>
            <person name="Vezzulli S."/>
            <person name="Reid J."/>
            <person name="Malacarne G."/>
            <person name="Iliev D."/>
            <person name="Coppola G."/>
            <person name="Wardell B."/>
            <person name="Micheletti D."/>
            <person name="Macalma T."/>
            <person name="Facci M."/>
            <person name="Mitchell J.T."/>
            <person name="Perazzolli M."/>
            <person name="Eldredge G."/>
            <person name="Gatto P."/>
            <person name="Oyzerski R."/>
            <person name="Moretto M."/>
            <person name="Gutin N."/>
            <person name="Stefanini M."/>
            <person name="Chen Y."/>
            <person name="Segala C."/>
            <person name="Davenport C."/>
            <person name="Dematte L."/>
            <person name="Mraz A."/>
            <person name="Battilana J."/>
            <person name="Stormo K."/>
            <person name="Costa F."/>
            <person name="Tao Q."/>
            <person name="Si-Ammour A."/>
            <person name="Harkins T."/>
            <person name="Lackey A."/>
            <person name="Perbost C."/>
            <person name="Taillon B."/>
            <person name="Stella A."/>
            <person name="Solovyev V."/>
            <person name="Fawcett J.A."/>
            <person name="Sterck L."/>
            <person name="Vandepoele K."/>
            <person name="Grando S.M."/>
            <person name="Toppo S."/>
            <person name="Moser C."/>
            <person name="Lanchbury J."/>
            <person name="Bogden R."/>
            <person name="Skolnick M."/>
            <person name="Sgaramella V."/>
            <person name="Bhatnagar S.K."/>
            <person name="Fontana P."/>
            <person name="Gutin A."/>
            <person name="Van de Peer Y."/>
            <person name="Salamini F."/>
            <person name="Viola R."/>
        </authorList>
    </citation>
    <scope>NUCLEOTIDE SEQUENCE</scope>
</reference>
<organism evidence="3">
    <name type="scientific">Vitis vinifera</name>
    <name type="common">Grape</name>
    <dbReference type="NCBI Taxonomy" id="29760"/>
    <lineage>
        <taxon>Eukaryota</taxon>
        <taxon>Viridiplantae</taxon>
        <taxon>Streptophyta</taxon>
        <taxon>Embryophyta</taxon>
        <taxon>Tracheophyta</taxon>
        <taxon>Spermatophyta</taxon>
        <taxon>Magnoliopsida</taxon>
        <taxon>eudicotyledons</taxon>
        <taxon>Gunneridae</taxon>
        <taxon>Pentapetalae</taxon>
        <taxon>rosids</taxon>
        <taxon>Vitales</taxon>
        <taxon>Vitaceae</taxon>
        <taxon>Viteae</taxon>
        <taxon>Vitis</taxon>
    </lineage>
</organism>
<dbReference type="AlphaFoldDB" id="A5ACQ0"/>
<sequence>MDVKIAFLNGDLSEEVYMSQPEGFKENGKENMVCKLKRSIYGLKQASRQWYLKFDKILTSFDFIENKFDQCVYMKVNGSKYIFMVSISMTFYLLVAM</sequence>
<evidence type="ECO:0000259" key="2">
    <source>
        <dbReference type="Pfam" id="PF07727"/>
    </source>
</evidence>
<proteinExistence type="predicted"/>
<feature type="domain" description="Reverse transcriptase Ty1/copia-type" evidence="2">
    <location>
        <begin position="1"/>
        <end position="86"/>
    </location>
</feature>
<dbReference type="EMBL" id="AM423319">
    <property type="protein sequence ID" value="CAN60061.1"/>
    <property type="molecule type" value="Genomic_DNA"/>
</dbReference>
<protein>
    <recommendedName>
        <fullName evidence="2">Reverse transcriptase Ty1/copia-type domain-containing protein</fullName>
    </recommendedName>
</protein>
<dbReference type="Pfam" id="PF07727">
    <property type="entry name" value="RVT_2"/>
    <property type="match status" value="1"/>
</dbReference>
<dbReference type="InterPro" id="IPR013103">
    <property type="entry name" value="RVT_2"/>
</dbReference>
<name>A5ACQ0_VITVI</name>
<evidence type="ECO:0000256" key="1">
    <source>
        <dbReference type="SAM" id="Phobius"/>
    </source>
</evidence>
<accession>A5ACQ0</accession>
<evidence type="ECO:0000313" key="3">
    <source>
        <dbReference type="EMBL" id="CAN60061.1"/>
    </source>
</evidence>
<keyword evidence="1" id="KW-0472">Membrane</keyword>
<keyword evidence="1" id="KW-1133">Transmembrane helix</keyword>
<keyword evidence="1" id="KW-0812">Transmembrane</keyword>